<reference evidence="2" key="2">
    <citation type="journal article" date="2015" name="Data Brief">
        <title>Shoot transcriptome of the giant reed, Arundo donax.</title>
        <authorList>
            <person name="Barrero R.A."/>
            <person name="Guerrero F.D."/>
            <person name="Moolhuijzen P."/>
            <person name="Goolsby J.A."/>
            <person name="Tidwell J."/>
            <person name="Bellgard S.E."/>
            <person name="Bellgard M.I."/>
        </authorList>
    </citation>
    <scope>NUCLEOTIDE SEQUENCE</scope>
    <source>
        <tissue evidence="2">Shoot tissue taken approximately 20 cm above the soil surface</tissue>
    </source>
</reference>
<accession>A0A0A8YKR7</accession>
<evidence type="ECO:0000256" key="1">
    <source>
        <dbReference type="SAM" id="Phobius"/>
    </source>
</evidence>
<sequence>MKTVIHATESHSHSPCGTNSSSVYRFLSSAFALLFRLSGLVILTNLLDTILFHFS</sequence>
<dbReference type="AlphaFoldDB" id="A0A0A8YKR7"/>
<feature type="transmembrane region" description="Helical" evidence="1">
    <location>
        <begin position="30"/>
        <end position="54"/>
    </location>
</feature>
<reference evidence="2" key="1">
    <citation type="submission" date="2014-09" db="EMBL/GenBank/DDBJ databases">
        <authorList>
            <person name="Magalhaes I.L.F."/>
            <person name="Oliveira U."/>
            <person name="Santos F.R."/>
            <person name="Vidigal T.H.D.A."/>
            <person name="Brescovit A.D."/>
            <person name="Santos A.J."/>
        </authorList>
    </citation>
    <scope>NUCLEOTIDE SEQUENCE</scope>
    <source>
        <tissue evidence="2">Shoot tissue taken approximately 20 cm above the soil surface</tissue>
    </source>
</reference>
<name>A0A0A8YKR7_ARUDO</name>
<keyword evidence="1" id="KW-1133">Transmembrane helix</keyword>
<keyword evidence="1" id="KW-0812">Transmembrane</keyword>
<protein>
    <submittedName>
        <fullName evidence="2">Uncharacterized protein</fullName>
    </submittedName>
</protein>
<keyword evidence="1" id="KW-0472">Membrane</keyword>
<evidence type="ECO:0000313" key="2">
    <source>
        <dbReference type="EMBL" id="JAD26035.1"/>
    </source>
</evidence>
<dbReference type="EMBL" id="GBRH01271860">
    <property type="protein sequence ID" value="JAD26035.1"/>
    <property type="molecule type" value="Transcribed_RNA"/>
</dbReference>
<organism evidence="2">
    <name type="scientific">Arundo donax</name>
    <name type="common">Giant reed</name>
    <name type="synonym">Donax arundinaceus</name>
    <dbReference type="NCBI Taxonomy" id="35708"/>
    <lineage>
        <taxon>Eukaryota</taxon>
        <taxon>Viridiplantae</taxon>
        <taxon>Streptophyta</taxon>
        <taxon>Embryophyta</taxon>
        <taxon>Tracheophyta</taxon>
        <taxon>Spermatophyta</taxon>
        <taxon>Magnoliopsida</taxon>
        <taxon>Liliopsida</taxon>
        <taxon>Poales</taxon>
        <taxon>Poaceae</taxon>
        <taxon>PACMAD clade</taxon>
        <taxon>Arundinoideae</taxon>
        <taxon>Arundineae</taxon>
        <taxon>Arundo</taxon>
    </lineage>
</organism>
<proteinExistence type="predicted"/>